<evidence type="ECO:0000313" key="2">
    <source>
        <dbReference type="Proteomes" id="UP001072952"/>
    </source>
</evidence>
<gene>
    <name evidence="1" type="ORF">NW133_07355</name>
</gene>
<organism evidence="1 2">
    <name type="scientific">Staphylococcus pettenkoferi</name>
    <dbReference type="NCBI Taxonomy" id="170573"/>
    <lineage>
        <taxon>Bacteria</taxon>
        <taxon>Bacillati</taxon>
        <taxon>Bacillota</taxon>
        <taxon>Bacilli</taxon>
        <taxon>Bacillales</taxon>
        <taxon>Staphylococcaceae</taxon>
        <taxon>Staphylococcus</taxon>
    </lineage>
</organism>
<accession>A0ABT4BMJ6</accession>
<proteinExistence type="predicted"/>
<reference evidence="1" key="2">
    <citation type="submission" date="2022-08" db="EMBL/GenBank/DDBJ databases">
        <authorList>
            <person name="Magnan C."/>
        </authorList>
    </citation>
    <scope>NUCLEOTIDE SEQUENCE</scope>
    <source>
        <strain evidence="1">NSP012P</strain>
    </source>
</reference>
<keyword evidence="2" id="KW-1185">Reference proteome</keyword>
<name>A0ABT4BMJ6_9STAP</name>
<sequence>MEKLDELNKPLSLPERSVIGKTLVNNPDADVKSLLQRMRNTDMKCVKIKRAEHDKNVRVIQSDKEFNRIVNKTLNDWKARSKQR</sequence>
<dbReference type="EMBL" id="JANSLD010000027">
    <property type="protein sequence ID" value="MCY1583344.1"/>
    <property type="molecule type" value="Genomic_DNA"/>
</dbReference>
<dbReference type="Proteomes" id="UP001072952">
    <property type="component" value="Unassembled WGS sequence"/>
</dbReference>
<protein>
    <submittedName>
        <fullName evidence="1">Uncharacterized protein</fullName>
    </submittedName>
</protein>
<evidence type="ECO:0000313" key="1">
    <source>
        <dbReference type="EMBL" id="MCY1583344.1"/>
    </source>
</evidence>
<dbReference type="RefSeq" id="WP_186312872.1">
    <property type="nucleotide sequence ID" value="NZ_JANSLD010000027.1"/>
</dbReference>
<reference evidence="1" key="1">
    <citation type="journal article" date="2022" name="Int. J. Mol. Sci.">
        <title>Phenotypic and Genotypic Virulence Characterisation of Staphylococcus pettenkoferi Strains Isolated from Human Bloodstream and Diabetic Foot Infections.</title>
        <authorList>
            <person name="Magnan C."/>
            <person name="Ahmad-Mansour N."/>
            <person name="Pouget C."/>
            <person name="Morsli M."/>
            <person name="Huc-Brandt S."/>
            <person name="Pantel A."/>
            <person name="Dunyach-Remy C."/>
            <person name="Sotto A."/>
            <person name="Molle V."/>
            <person name="Lavigne J.-P."/>
        </authorList>
    </citation>
    <scope>NUCLEOTIDE SEQUENCE</scope>
    <source>
        <strain evidence="1">NSP012P</strain>
    </source>
</reference>
<comment type="caution">
    <text evidence="1">The sequence shown here is derived from an EMBL/GenBank/DDBJ whole genome shotgun (WGS) entry which is preliminary data.</text>
</comment>